<accession>A0A922CI69</accession>
<dbReference type="EMBL" id="JH668337">
    <property type="protein sequence ID" value="KAG6446824.1"/>
    <property type="molecule type" value="Genomic_DNA"/>
</dbReference>
<evidence type="ECO:0000313" key="2">
    <source>
        <dbReference type="Proteomes" id="UP000791440"/>
    </source>
</evidence>
<protein>
    <submittedName>
        <fullName evidence="1">Uncharacterized protein</fullName>
    </submittedName>
</protein>
<proteinExistence type="predicted"/>
<dbReference type="EMBL" id="JH668337">
    <property type="protein sequence ID" value="KAG6446823.1"/>
    <property type="molecule type" value="Genomic_DNA"/>
</dbReference>
<dbReference type="OrthoDB" id="7100635at2759"/>
<dbReference type="AlphaFoldDB" id="A0A922CI69"/>
<keyword evidence="2" id="KW-1185">Reference proteome</keyword>
<organism evidence="1 2">
    <name type="scientific">Manduca sexta</name>
    <name type="common">Tobacco hawkmoth</name>
    <name type="synonym">Tobacco hornworm</name>
    <dbReference type="NCBI Taxonomy" id="7130"/>
    <lineage>
        <taxon>Eukaryota</taxon>
        <taxon>Metazoa</taxon>
        <taxon>Ecdysozoa</taxon>
        <taxon>Arthropoda</taxon>
        <taxon>Hexapoda</taxon>
        <taxon>Insecta</taxon>
        <taxon>Pterygota</taxon>
        <taxon>Neoptera</taxon>
        <taxon>Endopterygota</taxon>
        <taxon>Lepidoptera</taxon>
        <taxon>Glossata</taxon>
        <taxon>Ditrysia</taxon>
        <taxon>Bombycoidea</taxon>
        <taxon>Sphingidae</taxon>
        <taxon>Sphinginae</taxon>
        <taxon>Sphingini</taxon>
        <taxon>Manduca</taxon>
    </lineage>
</organism>
<gene>
    <name evidence="1" type="ORF">O3G_MSEX004618</name>
</gene>
<reference evidence="1" key="2">
    <citation type="submission" date="2020-12" db="EMBL/GenBank/DDBJ databases">
        <authorList>
            <person name="Kanost M."/>
        </authorList>
    </citation>
    <scope>NUCLEOTIDE SEQUENCE</scope>
</reference>
<dbReference type="Proteomes" id="UP000791440">
    <property type="component" value="Unassembled WGS sequence"/>
</dbReference>
<sequence>MAPLELDGDNLGKKHQQYNRLLKEALTKKKITLTPNFKENGDIENLLEIDVACTNKNVNFILEVLKCEDMLYVSRAVKRSTWLVTEPEYAHIINIDYLKINLFPYMTTRAINKFMLSIRLHIKDEKKAEEFFDYEEKKNLDKALKWLPNCSLPFIEQTVTKHKDSISKDLLKRLCERSISVLEIYVKNKDYVYADTLTSTLFLIHKDAKRYLDVVEKLDYYQIPPFGRKYSEILMKVCPQKILDNFEKFSNRIDYGICAKYMKKEDIKPFLLKQASNEKMNYFLKYDNVKHFLKHMPKEGRFEFIKQLFIHNEKPDTFEREESDFVAMCASTSCGWTSPKNVYDWYRFAPFDTAFRDLKKLIRAESSPDERNSMLTILLYCAGKNNKNIHTLLQYYYEKHINEPFKFKIKFIEKVLKNVDVIKNEEIWLIVNRLFHSMEVYIQSTNNVEKCIEIIIIYNAINDKANSKIVEEKFSFNTLKAYRNKLQPAEQEKVFKYLYNNLQDKINGKSITTELCLNEVVKLIKKLLDLLDHWEKKLIDYPFIVNKIKEIIALKKEKSWNSKLSILYHVNKTWRKYLFEESVLLSPSESVCINALKHDPSLLPRHKEEINKLCCNDSVSLRIFLNKLRVYWPLSLTAEWTNFYFQQLDNPSKHKAAIRALMIILPQEQLKEFIRKYTPEDTKIKWGETDELNLSLRKYVAKKMYLSRPLLPAEMVLLYAKGDYLQYCIPSLNSILSNMSSDQSSLIVQKLLIAPVSLQKYGIRLAFSKLESKELKPLFSEAWKSTTNSTIRAVLFEKTHNALCSKSNIAMSEEMWELLSDFIDNLSHKENKKIYHLLGEVTKVPYNVRGKYYMKSYTFLKSMPVEDYIENIIKKLINIVPHIMEQLDTEFIAEVMLKDVDETFNKSKCKFLDVITTNALFCKDEETQMRNYERILAPFLDRHLPAWNFKYDNKKCVLYNFENLLKSFATNLKDVFLDRNKVIPVKLFQNILNKLENSLSVEENYVYITTWKLLTSFTELVNTHRSSLAYVEIDETDDIKTHVSYNRQKYIQEKWDEFFTSIIPSFAKVCTDNLQIDLKKYFPSIYILYGQAVANILSNFEQYYKQYLLYKLMLTNDKSNENYLLVLNYCSIYAVEEQKPILNEIRSLLESHPSSEIKIHCIDKFNVLDISDIL</sequence>
<reference evidence="1" key="1">
    <citation type="journal article" date="2016" name="Insect Biochem. Mol. Biol.">
        <title>Multifaceted biological insights from a draft genome sequence of the tobacco hornworm moth, Manduca sexta.</title>
        <authorList>
            <person name="Kanost M.R."/>
            <person name="Arrese E.L."/>
            <person name="Cao X."/>
            <person name="Chen Y.R."/>
            <person name="Chellapilla S."/>
            <person name="Goldsmith M.R."/>
            <person name="Grosse-Wilde E."/>
            <person name="Heckel D.G."/>
            <person name="Herndon N."/>
            <person name="Jiang H."/>
            <person name="Papanicolaou A."/>
            <person name="Qu J."/>
            <person name="Soulages J.L."/>
            <person name="Vogel H."/>
            <person name="Walters J."/>
            <person name="Waterhouse R.M."/>
            <person name="Ahn S.J."/>
            <person name="Almeida F.C."/>
            <person name="An C."/>
            <person name="Aqrawi P."/>
            <person name="Bretschneider A."/>
            <person name="Bryant W.B."/>
            <person name="Bucks S."/>
            <person name="Chao H."/>
            <person name="Chevignon G."/>
            <person name="Christen J.M."/>
            <person name="Clarke D.F."/>
            <person name="Dittmer N.T."/>
            <person name="Ferguson L.C.F."/>
            <person name="Garavelou S."/>
            <person name="Gordon K.H.J."/>
            <person name="Gunaratna R.T."/>
            <person name="Han Y."/>
            <person name="Hauser F."/>
            <person name="He Y."/>
            <person name="Heidel-Fischer H."/>
            <person name="Hirsh A."/>
            <person name="Hu Y."/>
            <person name="Jiang H."/>
            <person name="Kalra D."/>
            <person name="Klinner C."/>
            <person name="Konig C."/>
            <person name="Kovar C."/>
            <person name="Kroll A.R."/>
            <person name="Kuwar S.S."/>
            <person name="Lee S.L."/>
            <person name="Lehman R."/>
            <person name="Li K."/>
            <person name="Li Z."/>
            <person name="Liang H."/>
            <person name="Lovelace S."/>
            <person name="Lu Z."/>
            <person name="Mansfield J.H."/>
            <person name="McCulloch K.J."/>
            <person name="Mathew T."/>
            <person name="Morton B."/>
            <person name="Muzny D.M."/>
            <person name="Neunemann D."/>
            <person name="Ongeri F."/>
            <person name="Pauchet Y."/>
            <person name="Pu L.L."/>
            <person name="Pyrousis I."/>
            <person name="Rao X.J."/>
            <person name="Redding A."/>
            <person name="Roesel C."/>
            <person name="Sanchez-Gracia A."/>
            <person name="Schaack S."/>
            <person name="Shukla A."/>
            <person name="Tetreau G."/>
            <person name="Wang Y."/>
            <person name="Xiong G.H."/>
            <person name="Traut W."/>
            <person name="Walsh T.K."/>
            <person name="Worley K.C."/>
            <person name="Wu D."/>
            <person name="Wu W."/>
            <person name="Wu Y.Q."/>
            <person name="Zhang X."/>
            <person name="Zou Z."/>
            <person name="Zucker H."/>
            <person name="Briscoe A.D."/>
            <person name="Burmester T."/>
            <person name="Clem R.J."/>
            <person name="Feyereisen R."/>
            <person name="Grimmelikhuijzen C.J.P."/>
            <person name="Hamodrakas S.J."/>
            <person name="Hansson B.S."/>
            <person name="Huguet E."/>
            <person name="Jermiin L.S."/>
            <person name="Lan Q."/>
            <person name="Lehman H.K."/>
            <person name="Lorenzen M."/>
            <person name="Merzendorfer H."/>
            <person name="Michalopoulos I."/>
            <person name="Morton D.B."/>
            <person name="Muthukrishnan S."/>
            <person name="Oakeshott J.G."/>
            <person name="Palmer W."/>
            <person name="Park Y."/>
            <person name="Passarelli A.L."/>
            <person name="Rozas J."/>
            <person name="Schwartz L.M."/>
            <person name="Smith W."/>
            <person name="Southgate A."/>
            <person name="Vilcinskas A."/>
            <person name="Vogt R."/>
            <person name="Wang P."/>
            <person name="Werren J."/>
            <person name="Yu X.Q."/>
            <person name="Zhou J.J."/>
            <person name="Brown S.J."/>
            <person name="Scherer S.E."/>
            <person name="Richards S."/>
            <person name="Blissard G.W."/>
        </authorList>
    </citation>
    <scope>NUCLEOTIDE SEQUENCE</scope>
</reference>
<evidence type="ECO:0000313" key="1">
    <source>
        <dbReference type="EMBL" id="KAG6446824.1"/>
    </source>
</evidence>
<comment type="caution">
    <text evidence="1">The sequence shown here is derived from an EMBL/GenBank/DDBJ whole genome shotgun (WGS) entry which is preliminary data.</text>
</comment>
<name>A0A922CI69_MANSE</name>